<dbReference type="Pfam" id="PF17657">
    <property type="entry name" value="DNA_pol3_finger"/>
    <property type="match status" value="1"/>
</dbReference>
<evidence type="ECO:0000256" key="12">
    <source>
        <dbReference type="ARBA" id="ARBA00049244"/>
    </source>
</evidence>
<evidence type="ECO:0000256" key="6">
    <source>
        <dbReference type="ARBA" id="ARBA00022679"/>
    </source>
</evidence>
<evidence type="ECO:0000256" key="11">
    <source>
        <dbReference type="ARBA" id="ARBA00026073"/>
    </source>
</evidence>
<dbReference type="Pfam" id="PF14579">
    <property type="entry name" value="HHH_6"/>
    <property type="match status" value="1"/>
</dbReference>
<dbReference type="STRING" id="560819.SAMN05428998_12967"/>
<evidence type="ECO:0000256" key="5">
    <source>
        <dbReference type="ARBA" id="ARBA00022490"/>
    </source>
</evidence>
<dbReference type="InterPro" id="IPR004013">
    <property type="entry name" value="PHP_dom"/>
</dbReference>
<dbReference type="Gene3D" id="3.20.20.140">
    <property type="entry name" value="Metal-dependent hydrolases"/>
    <property type="match status" value="1"/>
</dbReference>
<dbReference type="InterPro" id="IPR016195">
    <property type="entry name" value="Pol/histidinol_Pase-like"/>
</dbReference>
<dbReference type="NCBIfam" id="NF004226">
    <property type="entry name" value="PRK05673.1"/>
    <property type="match status" value="1"/>
</dbReference>
<dbReference type="EC" id="2.7.7.7" evidence="3"/>
<dbReference type="InterPro" id="IPR004365">
    <property type="entry name" value="NA-bd_OB_tRNA"/>
</dbReference>
<dbReference type="GO" id="GO:0003887">
    <property type="term" value="F:DNA-directed DNA polymerase activity"/>
    <property type="evidence" value="ECO:0007669"/>
    <property type="project" value="UniProtKB-KW"/>
</dbReference>
<comment type="catalytic activity">
    <reaction evidence="12">
        <text>DNA(n) + a 2'-deoxyribonucleoside 5'-triphosphate = DNA(n+1) + diphosphate</text>
        <dbReference type="Rhea" id="RHEA:22508"/>
        <dbReference type="Rhea" id="RHEA-COMP:17339"/>
        <dbReference type="Rhea" id="RHEA-COMP:17340"/>
        <dbReference type="ChEBI" id="CHEBI:33019"/>
        <dbReference type="ChEBI" id="CHEBI:61560"/>
        <dbReference type="ChEBI" id="CHEBI:173112"/>
        <dbReference type="EC" id="2.7.7.7"/>
    </reaction>
</comment>
<sequence length="1179" mass="128997">MSHADFVHLRVRSAYSLSEGAIKVKDLVKLAVGQRMPAVAVTDTGNLFGALEFSLEASKAGLQPIIGCNLGLRRTLEDHPPGKEPVPDRIVLLVQDETGYGNLLKLVSHSFLGVEADAPPHVTYRELIQHAAGLLCLTGGPEGPVSRALADGQDDLAETTLDALQEAFPGRLYVELQRHGEPREQAVEERLLELAYGRDLPLVATNDAFFATEDVYEAHDALLCIAGSTYVAEANRRRVTPEHRFKSAAEMRALFADLPEAVDNTLVVAQRCAFYPEPVKPILPAFPTEGGRDEAAELRAQSLAGLDKRLADHVWLAEDGEAEREKKARPYRERLDYELKIIEQMGFPGYFLIVSDFIKWAKDHGIPVGPGRGSGAGSLVAYALTITDLDPIRWGLLFERFLNPERVSMPDFDVDFCQDRRDEVISYVQQKYGRDRVAQIITFGKLQARAVLRDVGRVLGLPFGLVDKICKLVPNNPANPVTLQQAIDGEDRLREWRDSDENVARMISIALKLEGLYRHASTHAAGVVIGDRPLDELVPMYRDPRSDMPVTQFNMKYVEQAGLVKFDFLGLKTLTVLARASQLIREEEPGFDLVKVPLDDEAAYQVMAKGDTAGVFQLESSGMRDALKKLKPDRFEDVIAMVALYRPGPMENIPSYIRRKKGEEAPDYLYPTLEPILKETFGIMIYQEQVMQIAQELAGYSLGAADLLRRAMGKKIQAEMDAQRASFVEGATAKGVEDKRASSIFDLVNKFAGYGFNKSHAAAYALVAYHTAYLKANHPVEFLAASMTYDMASADKLNLFRQELSRLSIPLLPPDVNASYADFAVEKVAAPAAEGPEDQAAGPGSEGPGPGKAIRYALGAIKNVGQTAMRQLAEERDESGRFATLAAFARRLDARMINKRAIENLASAGAFDSLNDNRQQVFLAAETIVRTAASVSQDRSVGQSSLFGGGGPGGSGADEPLKLPPCSDWPAMERLQKEFDALGFYLSSHPLESYGALLQRRRVVTIADLPRAVREGAAGRIALAGIVIGKQERTSKSGKRFAFVQLSDQTGAFEVTAFSEVLGAARDLLEGGKPLIVEVVAERAPEGDDLRLTAQSFEDLDQALAKTAAGLKVFLEGDEPLPHLRALLERERKGRGRVSIVLEIDGGREIEIDLPQGYALSAAGRQAIKSIPGLVVQDL</sequence>
<keyword evidence="9" id="KW-0239">DNA-directed DNA polymerase</keyword>
<evidence type="ECO:0000256" key="8">
    <source>
        <dbReference type="ARBA" id="ARBA00022705"/>
    </source>
</evidence>
<reference evidence="15 16" key="1">
    <citation type="submission" date="2017-04" db="EMBL/GenBank/DDBJ databases">
        <authorList>
            <person name="Afonso C.L."/>
            <person name="Miller P.J."/>
            <person name="Scott M.A."/>
            <person name="Spackman E."/>
            <person name="Goraichik I."/>
            <person name="Dimitrov K.M."/>
            <person name="Suarez D.L."/>
            <person name="Swayne D.E."/>
        </authorList>
    </citation>
    <scope>NUCLEOTIDE SEQUENCE [LARGE SCALE GENOMIC DNA]</scope>
    <source>
        <strain evidence="15 16">USBA 355</strain>
    </source>
</reference>
<evidence type="ECO:0000256" key="1">
    <source>
        <dbReference type="ARBA" id="ARBA00004496"/>
    </source>
</evidence>
<comment type="function">
    <text evidence="10">DNA polymerase III is a complex, multichain enzyme responsible for most of the replicative synthesis in bacteria. This DNA polymerase also exhibits 3' to 5' exonuclease activity. The alpha chain is the DNA polymerase.</text>
</comment>
<keyword evidence="5" id="KW-0963">Cytoplasm</keyword>
<accession>A0A1Y6CK98</accession>
<dbReference type="EMBL" id="FWZX01000029">
    <property type="protein sequence ID" value="SMF70595.1"/>
    <property type="molecule type" value="Genomic_DNA"/>
</dbReference>
<dbReference type="GO" id="GO:0005737">
    <property type="term" value="C:cytoplasm"/>
    <property type="evidence" value="ECO:0007669"/>
    <property type="project" value="UniProtKB-SubCell"/>
</dbReference>
<feature type="compositionally biased region" description="Gly residues" evidence="13">
    <location>
        <begin position="947"/>
        <end position="956"/>
    </location>
</feature>
<evidence type="ECO:0000313" key="15">
    <source>
        <dbReference type="EMBL" id="SMF70595.1"/>
    </source>
</evidence>
<evidence type="ECO:0000259" key="14">
    <source>
        <dbReference type="SMART" id="SM00481"/>
    </source>
</evidence>
<name>A0A1Y6CK98_9PROT</name>
<dbReference type="InterPro" id="IPR049821">
    <property type="entry name" value="PolIIIA_DnaE1_PHP"/>
</dbReference>
<feature type="domain" description="Polymerase/histidinol phosphatase N-terminal" evidence="14">
    <location>
        <begin position="7"/>
        <end position="74"/>
    </location>
</feature>
<dbReference type="CDD" id="cd04485">
    <property type="entry name" value="DnaE_OBF"/>
    <property type="match status" value="1"/>
</dbReference>
<dbReference type="Gene3D" id="1.10.150.870">
    <property type="match status" value="1"/>
</dbReference>
<dbReference type="AlphaFoldDB" id="A0A1Y6CK98"/>
<dbReference type="SMART" id="SM00481">
    <property type="entry name" value="POLIIIAc"/>
    <property type="match status" value="1"/>
</dbReference>
<dbReference type="InterPro" id="IPR003141">
    <property type="entry name" value="Pol/His_phosphatase_N"/>
</dbReference>
<comment type="similarity">
    <text evidence="2">Belongs to the DNA polymerase type-C family. DnaE subfamily.</text>
</comment>
<evidence type="ECO:0000256" key="13">
    <source>
        <dbReference type="SAM" id="MobiDB-lite"/>
    </source>
</evidence>
<organism evidence="15 16">
    <name type="scientific">Tistlia consotensis USBA 355</name>
    <dbReference type="NCBI Taxonomy" id="560819"/>
    <lineage>
        <taxon>Bacteria</taxon>
        <taxon>Pseudomonadati</taxon>
        <taxon>Pseudomonadota</taxon>
        <taxon>Alphaproteobacteria</taxon>
        <taxon>Rhodospirillales</taxon>
        <taxon>Rhodovibrionaceae</taxon>
        <taxon>Tistlia</taxon>
    </lineage>
</organism>
<dbReference type="InterPro" id="IPR004805">
    <property type="entry name" value="DnaE2/DnaE/PolC"/>
</dbReference>
<comment type="subunit">
    <text evidence="11">DNA polymerase III contains a core (composed of alpha, epsilon and theta chains) that associates with a tau subunit. This core dimerizes to form the POLIII' complex. PolIII' associates with the gamma complex (composed of gamma, delta, delta', psi and chi chains) and with the beta chain to form the complete DNA polymerase III complex.</text>
</comment>
<dbReference type="NCBIfam" id="TIGR00594">
    <property type="entry name" value="polc"/>
    <property type="match status" value="1"/>
</dbReference>
<evidence type="ECO:0000313" key="16">
    <source>
        <dbReference type="Proteomes" id="UP000192917"/>
    </source>
</evidence>
<dbReference type="InterPro" id="IPR040982">
    <property type="entry name" value="DNA_pol3_finger"/>
</dbReference>
<dbReference type="Pfam" id="PF07733">
    <property type="entry name" value="DNA_pol3_alpha"/>
    <property type="match status" value="1"/>
</dbReference>
<dbReference type="CDD" id="cd07433">
    <property type="entry name" value="PHP_PolIIIA_DnaE1"/>
    <property type="match status" value="1"/>
</dbReference>
<dbReference type="GO" id="GO:0006260">
    <property type="term" value="P:DNA replication"/>
    <property type="evidence" value="ECO:0007669"/>
    <property type="project" value="UniProtKB-KW"/>
</dbReference>
<dbReference type="Gene3D" id="1.10.10.1600">
    <property type="entry name" value="Bacterial DNA polymerase III alpha subunit, thumb domain"/>
    <property type="match status" value="1"/>
</dbReference>
<comment type="subcellular location">
    <subcellularLocation>
        <location evidence="1">Cytoplasm</location>
    </subcellularLocation>
</comment>
<evidence type="ECO:0000256" key="7">
    <source>
        <dbReference type="ARBA" id="ARBA00022695"/>
    </source>
</evidence>
<evidence type="ECO:0000256" key="10">
    <source>
        <dbReference type="ARBA" id="ARBA00025611"/>
    </source>
</evidence>
<keyword evidence="6" id="KW-0808">Transferase</keyword>
<proteinExistence type="inferred from homology"/>
<gene>
    <name evidence="15" type="ORF">SAMN05428998_12967</name>
</gene>
<dbReference type="InterPro" id="IPR029460">
    <property type="entry name" value="DNAPol_HHH"/>
</dbReference>
<dbReference type="PANTHER" id="PTHR32294:SF0">
    <property type="entry name" value="DNA POLYMERASE III SUBUNIT ALPHA"/>
    <property type="match status" value="1"/>
</dbReference>
<dbReference type="RefSeq" id="WP_085125564.1">
    <property type="nucleotide sequence ID" value="NZ_FWZX01000029.1"/>
</dbReference>
<dbReference type="InterPro" id="IPR011708">
    <property type="entry name" value="DNA_pol3_alpha_NTPase_dom"/>
</dbReference>
<protein>
    <recommendedName>
        <fullName evidence="4">DNA polymerase III subunit alpha</fullName>
        <ecNumber evidence="3">2.7.7.7</ecNumber>
    </recommendedName>
</protein>
<dbReference type="GO" id="GO:0008408">
    <property type="term" value="F:3'-5' exonuclease activity"/>
    <property type="evidence" value="ECO:0007669"/>
    <property type="project" value="InterPro"/>
</dbReference>
<dbReference type="SUPFAM" id="SSF89550">
    <property type="entry name" value="PHP domain-like"/>
    <property type="match status" value="1"/>
</dbReference>
<keyword evidence="16" id="KW-1185">Reference proteome</keyword>
<keyword evidence="8" id="KW-0235">DNA replication</keyword>
<evidence type="ECO:0000256" key="4">
    <source>
        <dbReference type="ARBA" id="ARBA00019114"/>
    </source>
</evidence>
<evidence type="ECO:0000256" key="2">
    <source>
        <dbReference type="ARBA" id="ARBA00009496"/>
    </source>
</evidence>
<dbReference type="Pfam" id="PF02811">
    <property type="entry name" value="PHP"/>
    <property type="match status" value="1"/>
</dbReference>
<evidence type="ECO:0000256" key="3">
    <source>
        <dbReference type="ARBA" id="ARBA00012417"/>
    </source>
</evidence>
<feature type="region of interest" description="Disordered" evidence="13">
    <location>
        <begin position="941"/>
        <end position="960"/>
    </location>
</feature>
<dbReference type="GO" id="GO:0003676">
    <property type="term" value="F:nucleic acid binding"/>
    <property type="evidence" value="ECO:0007669"/>
    <property type="project" value="InterPro"/>
</dbReference>
<dbReference type="Proteomes" id="UP000192917">
    <property type="component" value="Unassembled WGS sequence"/>
</dbReference>
<dbReference type="InterPro" id="IPR041931">
    <property type="entry name" value="DNA_pol3_alpha_thumb_dom"/>
</dbReference>
<keyword evidence="7" id="KW-0548">Nucleotidyltransferase</keyword>
<dbReference type="Pfam" id="PF01336">
    <property type="entry name" value="tRNA_anti-codon"/>
    <property type="match status" value="1"/>
</dbReference>
<dbReference type="PANTHER" id="PTHR32294">
    <property type="entry name" value="DNA POLYMERASE III SUBUNIT ALPHA"/>
    <property type="match status" value="1"/>
</dbReference>
<evidence type="ECO:0000256" key="9">
    <source>
        <dbReference type="ARBA" id="ARBA00022932"/>
    </source>
</evidence>